<dbReference type="Proteomes" id="UP000182977">
    <property type="component" value="Chromosome I"/>
</dbReference>
<dbReference type="EMBL" id="LT629791">
    <property type="protein sequence ID" value="SDU72136.1"/>
    <property type="molecule type" value="Genomic_DNA"/>
</dbReference>
<protein>
    <submittedName>
        <fullName evidence="1">Uncharacterized protein</fullName>
    </submittedName>
</protein>
<keyword evidence="2" id="KW-1185">Reference proteome</keyword>
<accession>A0A1H2KUS8</accession>
<evidence type="ECO:0000313" key="2">
    <source>
        <dbReference type="Proteomes" id="UP000182977"/>
    </source>
</evidence>
<dbReference type="AlphaFoldDB" id="A0A1H2KUS8"/>
<dbReference type="STRING" id="419479.SAMN04488563_4296"/>
<name>A0A1H2KUS8_9ACTN</name>
<organism evidence="1 2">
    <name type="scientific">Jiangella alkaliphila</name>
    <dbReference type="NCBI Taxonomy" id="419479"/>
    <lineage>
        <taxon>Bacteria</taxon>
        <taxon>Bacillati</taxon>
        <taxon>Actinomycetota</taxon>
        <taxon>Actinomycetes</taxon>
        <taxon>Jiangellales</taxon>
        <taxon>Jiangellaceae</taxon>
        <taxon>Jiangella</taxon>
    </lineage>
</organism>
<gene>
    <name evidence="1" type="ORF">SAMN04488563_4296</name>
</gene>
<evidence type="ECO:0000313" key="1">
    <source>
        <dbReference type="EMBL" id="SDU72136.1"/>
    </source>
</evidence>
<proteinExistence type="predicted"/>
<sequence>MAPLVRGDVAEWAVPLLPIVLAVNARLKSDAFAGCGGLWLGALDLTRASPA</sequence>
<reference evidence="2" key="1">
    <citation type="submission" date="2016-10" db="EMBL/GenBank/DDBJ databases">
        <authorList>
            <person name="Varghese N."/>
            <person name="Submissions S."/>
        </authorList>
    </citation>
    <scope>NUCLEOTIDE SEQUENCE [LARGE SCALE GENOMIC DNA]</scope>
    <source>
        <strain evidence="2">DSM 45079</strain>
    </source>
</reference>